<dbReference type="OrthoDB" id="2123378at2759"/>
<feature type="compositionally biased region" description="Polar residues" evidence="1">
    <location>
        <begin position="1"/>
        <end position="23"/>
    </location>
</feature>
<feature type="compositionally biased region" description="Acidic residues" evidence="1">
    <location>
        <begin position="243"/>
        <end position="256"/>
    </location>
</feature>
<protein>
    <submittedName>
        <fullName evidence="2">Uncharacterized protein</fullName>
    </submittedName>
</protein>
<feature type="compositionally biased region" description="Basic and acidic residues" evidence="1">
    <location>
        <begin position="322"/>
        <end position="339"/>
    </location>
</feature>
<proteinExistence type="predicted"/>
<evidence type="ECO:0000256" key="1">
    <source>
        <dbReference type="SAM" id="MobiDB-lite"/>
    </source>
</evidence>
<dbReference type="AlphaFoldDB" id="A0A0C3S804"/>
<reference evidence="2 3" key="1">
    <citation type="journal article" date="2014" name="PLoS Genet.">
        <title>Analysis of the Phlebiopsis gigantea genome, transcriptome and secretome provides insight into its pioneer colonization strategies of wood.</title>
        <authorList>
            <person name="Hori C."/>
            <person name="Ishida T."/>
            <person name="Igarashi K."/>
            <person name="Samejima M."/>
            <person name="Suzuki H."/>
            <person name="Master E."/>
            <person name="Ferreira P."/>
            <person name="Ruiz-Duenas F.J."/>
            <person name="Held B."/>
            <person name="Canessa P."/>
            <person name="Larrondo L.F."/>
            <person name="Schmoll M."/>
            <person name="Druzhinina I.S."/>
            <person name="Kubicek C.P."/>
            <person name="Gaskell J.A."/>
            <person name="Kersten P."/>
            <person name="St John F."/>
            <person name="Glasner J."/>
            <person name="Sabat G."/>
            <person name="Splinter BonDurant S."/>
            <person name="Syed K."/>
            <person name="Yadav J."/>
            <person name="Mgbeahuruike A.C."/>
            <person name="Kovalchuk A."/>
            <person name="Asiegbu F.O."/>
            <person name="Lackner G."/>
            <person name="Hoffmeister D."/>
            <person name="Rencoret J."/>
            <person name="Gutierrez A."/>
            <person name="Sun H."/>
            <person name="Lindquist E."/>
            <person name="Barry K."/>
            <person name="Riley R."/>
            <person name="Grigoriev I.V."/>
            <person name="Henrissat B."/>
            <person name="Kues U."/>
            <person name="Berka R.M."/>
            <person name="Martinez A.T."/>
            <person name="Covert S.F."/>
            <person name="Blanchette R.A."/>
            <person name="Cullen D."/>
        </authorList>
    </citation>
    <scope>NUCLEOTIDE SEQUENCE [LARGE SCALE GENOMIC DNA]</scope>
    <source>
        <strain evidence="2 3">11061_1 CR5-6</strain>
    </source>
</reference>
<dbReference type="HOGENOM" id="CLU_559097_0_0_1"/>
<organism evidence="2 3">
    <name type="scientific">Phlebiopsis gigantea (strain 11061_1 CR5-6)</name>
    <name type="common">White-rot fungus</name>
    <name type="synonym">Peniophora gigantea</name>
    <dbReference type="NCBI Taxonomy" id="745531"/>
    <lineage>
        <taxon>Eukaryota</taxon>
        <taxon>Fungi</taxon>
        <taxon>Dikarya</taxon>
        <taxon>Basidiomycota</taxon>
        <taxon>Agaricomycotina</taxon>
        <taxon>Agaricomycetes</taxon>
        <taxon>Polyporales</taxon>
        <taxon>Phanerochaetaceae</taxon>
        <taxon>Phlebiopsis</taxon>
    </lineage>
</organism>
<feature type="compositionally biased region" description="Low complexity" evidence="1">
    <location>
        <begin position="178"/>
        <end position="195"/>
    </location>
</feature>
<feature type="compositionally biased region" description="Basic and acidic residues" evidence="1">
    <location>
        <begin position="257"/>
        <end position="269"/>
    </location>
</feature>
<feature type="compositionally biased region" description="Acidic residues" evidence="1">
    <location>
        <begin position="222"/>
        <end position="235"/>
    </location>
</feature>
<evidence type="ECO:0000313" key="2">
    <source>
        <dbReference type="EMBL" id="KIP05000.1"/>
    </source>
</evidence>
<feature type="region of interest" description="Disordered" evidence="1">
    <location>
        <begin position="383"/>
        <end position="450"/>
    </location>
</feature>
<gene>
    <name evidence="2" type="ORF">PHLGIDRAFT_171169</name>
</gene>
<feature type="region of interest" description="Disordered" evidence="1">
    <location>
        <begin position="1"/>
        <end position="353"/>
    </location>
</feature>
<feature type="compositionally biased region" description="Basic and acidic residues" evidence="1">
    <location>
        <begin position="286"/>
        <end position="306"/>
    </location>
</feature>
<name>A0A0C3S804_PHLG1</name>
<dbReference type="Proteomes" id="UP000053257">
    <property type="component" value="Unassembled WGS sequence"/>
</dbReference>
<feature type="compositionally biased region" description="Low complexity" evidence="1">
    <location>
        <begin position="272"/>
        <end position="285"/>
    </location>
</feature>
<feature type="compositionally biased region" description="Low complexity" evidence="1">
    <location>
        <begin position="63"/>
        <end position="88"/>
    </location>
</feature>
<evidence type="ECO:0000313" key="3">
    <source>
        <dbReference type="Proteomes" id="UP000053257"/>
    </source>
</evidence>
<sequence>MSSLTPLRPLTTNDGWQPQSTTPLRILKQRDSPTSETAPPTRMSLPRRNSSSWKHVIEGGRVSKSPFKLLSKSSGIPVPSKTSTPSPVLGMLARKASGEKRPRPMSMSEQAENEHPTRKRRQSQGLQGLANRKPVTKSPFKASNEDEKAESSEGEVEDKDDDVPPPPPPKERFERYQSGRGSPSPHRGSSPARPSLVSRRLHGPRTSSTSKRRRRKTVTFDETCDVMEYEVDEDSGSQPFDWVTDEDNDNDDDDIGDGLRDDHDNEHGELIPADAHAHAAAPVPHVDAEARGPLRVHNADENDESFRAGVAEDSITGLVDSMLHDARPQTPPHDEHALPEDLETEGGVPYGRTHHAERVAAAHQQQSADLVFHEDSVAFPLASAATSTPQHSRPSTPISSVSPGSHIPLGRSTHSERAKAQKEKHVAEVEDDIHMLPPSPSPAKPKKAGDRVHAEGLIPRFSLDVPHRVASPCKCLRSFHLTLYVNCL</sequence>
<feature type="compositionally biased region" description="Polar residues" evidence="1">
    <location>
        <begin position="384"/>
        <end position="403"/>
    </location>
</feature>
<dbReference type="STRING" id="745531.A0A0C3S804"/>
<feature type="compositionally biased region" description="Basic and acidic residues" evidence="1">
    <location>
        <begin position="413"/>
        <end position="434"/>
    </location>
</feature>
<accession>A0A0C3S804</accession>
<feature type="compositionally biased region" description="Acidic residues" evidence="1">
    <location>
        <begin position="152"/>
        <end position="163"/>
    </location>
</feature>
<keyword evidence="3" id="KW-1185">Reference proteome</keyword>
<dbReference type="EMBL" id="KN840556">
    <property type="protein sequence ID" value="KIP05000.1"/>
    <property type="molecule type" value="Genomic_DNA"/>
</dbReference>